<feature type="region of interest" description="Disordered" evidence="10">
    <location>
        <begin position="65"/>
        <end position="163"/>
    </location>
</feature>
<evidence type="ECO:0008006" key="16">
    <source>
        <dbReference type="Google" id="ProtNLM"/>
    </source>
</evidence>
<dbReference type="GO" id="GO:0008270">
    <property type="term" value="F:zinc ion binding"/>
    <property type="evidence" value="ECO:0007669"/>
    <property type="project" value="InterPro"/>
</dbReference>
<organism evidence="14 15">
    <name type="scientific">Leersia perrieri</name>
    <dbReference type="NCBI Taxonomy" id="77586"/>
    <lineage>
        <taxon>Eukaryota</taxon>
        <taxon>Viridiplantae</taxon>
        <taxon>Streptophyta</taxon>
        <taxon>Embryophyta</taxon>
        <taxon>Tracheophyta</taxon>
        <taxon>Spermatophyta</taxon>
        <taxon>Magnoliopsida</taxon>
        <taxon>Liliopsida</taxon>
        <taxon>Poales</taxon>
        <taxon>Poaceae</taxon>
        <taxon>BOP clade</taxon>
        <taxon>Oryzoideae</taxon>
        <taxon>Oryzeae</taxon>
        <taxon>Oryzinae</taxon>
        <taxon>Leersia</taxon>
    </lineage>
</organism>
<reference evidence="15" key="2">
    <citation type="submission" date="2013-12" db="EMBL/GenBank/DDBJ databases">
        <authorList>
            <person name="Yu Y."/>
            <person name="Lee S."/>
            <person name="de Baynast K."/>
            <person name="Wissotski M."/>
            <person name="Liu L."/>
            <person name="Talag J."/>
            <person name="Goicoechea J."/>
            <person name="Angelova A."/>
            <person name="Jetty R."/>
            <person name="Kudrna D."/>
            <person name="Golser W."/>
            <person name="Rivera L."/>
            <person name="Zhang J."/>
            <person name="Wing R."/>
        </authorList>
    </citation>
    <scope>NUCLEOTIDE SEQUENCE</scope>
</reference>
<evidence type="ECO:0000313" key="14">
    <source>
        <dbReference type="EnsemblPlants" id="LPERR04G26410.1"/>
    </source>
</evidence>
<feature type="domain" description="Post-SET" evidence="13">
    <location>
        <begin position="709"/>
        <end position="725"/>
    </location>
</feature>
<keyword evidence="3" id="KW-0158">Chromosome</keyword>
<dbReference type="InterPro" id="IPR007728">
    <property type="entry name" value="Pre-SET_dom"/>
</dbReference>
<keyword evidence="15" id="KW-1185">Reference proteome</keyword>
<dbReference type="InterPro" id="IPR003616">
    <property type="entry name" value="Post-SET_dom"/>
</dbReference>
<dbReference type="FunFam" id="2.170.270.10:FF:000046">
    <property type="entry name" value="SET-domain containing protein lysine methyltransferase family protein"/>
    <property type="match status" value="1"/>
</dbReference>
<dbReference type="PROSITE" id="PS51580">
    <property type="entry name" value="SAM_MT43_3"/>
    <property type="match status" value="1"/>
</dbReference>
<dbReference type="Pfam" id="PF10440">
    <property type="entry name" value="WIYLD"/>
    <property type="match status" value="1"/>
</dbReference>
<dbReference type="CDD" id="cd10538">
    <property type="entry name" value="SET_SETDB-like"/>
    <property type="match status" value="1"/>
</dbReference>
<accession>A0A0D9WBN8</accession>
<evidence type="ECO:0000256" key="10">
    <source>
        <dbReference type="SAM" id="MobiDB-lite"/>
    </source>
</evidence>
<protein>
    <recommendedName>
        <fullName evidence="16">SET domain-containing protein</fullName>
    </recommendedName>
</protein>
<keyword evidence="5" id="KW-0808">Transferase</keyword>
<dbReference type="SMART" id="SM00317">
    <property type="entry name" value="SET"/>
    <property type="match status" value="1"/>
</dbReference>
<dbReference type="HOGENOM" id="CLU_011618_0_0_1"/>
<evidence type="ECO:0000256" key="6">
    <source>
        <dbReference type="ARBA" id="ARBA00022691"/>
    </source>
</evidence>
<sequence>MGSKSSNTERARKALEAMKQLGFSKKESTPVLKSLLRLFGNNWEPIEDECYRALADAILDRHQETAAADDGDAPPTRLPDPEFHQSLAHFAAAAGGGGDDDANDTNKPSSSLHPQSPPSPADDHQHATGPVSPQLFRPQTRASSARLRQDSSFTPHTRPRQMMDEDFQDAAFLREPKPEPDMVDSGNADHPSSQLALVHHPLDASSSRAVLPLTLPSPDQNVPPISAVKKRKIQPCSMVNTGKGSSVESMQEAPCLDIDVASSTMGEVKMSLKCSVDPKFRMPSLDAVFKMVEDKYLRSYKILPPEFSIGGLMNEICQCVVQLGSDHTAEHNTESDIAGNGRSSQNESITGNIPFVKPIACENGGNRKCKSAGEPFIVEDSENSTIANQQTYLALANLKPIHDVTDISKGEERVRISVVNEFTSEKCPPSFYYIRGNLVFQNAYVNISVARIGDEDCCADCFGNCLSAPIPCACARETGGEYAYTVEGLVRTTFLDECVSINRFPEKRHKFFCTSSCPLERSKNEASPEPCRGHLGRKFIKECWSKCGCNMQCGNRVVQRGIACNLQVFFTGEGKGWGLRTLDELPKGAFVCEYVGEVLTNTELHERTLQNMNNGRYTYPVHLDAVWGSEGVLKDEEALSLDSTFYGNVGRFINHRCYDANLVEIPVEVETPDHHYYHLAFFTTKKVEAFEELTWDYGIDFGDGKDPIKAFQCLCGSRYCRGKRGKAAAK</sequence>
<evidence type="ECO:0000256" key="5">
    <source>
        <dbReference type="ARBA" id="ARBA00022679"/>
    </source>
</evidence>
<comment type="subcellular location">
    <subcellularLocation>
        <location evidence="2">Chromosome</location>
    </subcellularLocation>
    <subcellularLocation>
        <location evidence="1">Nucleus</location>
    </subcellularLocation>
</comment>
<dbReference type="SMART" id="SM00468">
    <property type="entry name" value="PreSET"/>
    <property type="match status" value="1"/>
</dbReference>
<evidence type="ECO:0000313" key="15">
    <source>
        <dbReference type="Proteomes" id="UP000032180"/>
    </source>
</evidence>
<dbReference type="PROSITE" id="PS50868">
    <property type="entry name" value="POST_SET"/>
    <property type="match status" value="1"/>
</dbReference>
<dbReference type="PANTHER" id="PTHR46450">
    <property type="entry name" value="INACTIVE HISTONE-LYSINE N-METHYLTRANSFERASE SUVR1-RELATED"/>
    <property type="match status" value="1"/>
</dbReference>
<evidence type="ECO:0000256" key="7">
    <source>
        <dbReference type="ARBA" id="ARBA00022723"/>
    </source>
</evidence>
<keyword evidence="9" id="KW-0539">Nucleus</keyword>
<dbReference type="EnsemblPlants" id="LPERR04G26410.1">
    <property type="protein sequence ID" value="LPERR04G26410.1"/>
    <property type="gene ID" value="LPERR04G26410"/>
</dbReference>
<dbReference type="Pfam" id="PF05033">
    <property type="entry name" value="Pre-SET"/>
    <property type="match status" value="1"/>
</dbReference>
<dbReference type="PROSITE" id="PS50867">
    <property type="entry name" value="PRE_SET"/>
    <property type="match status" value="1"/>
</dbReference>
<feature type="domain" description="Pre-SET" evidence="12">
    <location>
        <begin position="457"/>
        <end position="561"/>
    </location>
</feature>
<dbReference type="PROSITE" id="PS50280">
    <property type="entry name" value="SET"/>
    <property type="match status" value="1"/>
</dbReference>
<reference evidence="14 15" key="1">
    <citation type="submission" date="2012-08" db="EMBL/GenBank/DDBJ databases">
        <title>Oryza genome evolution.</title>
        <authorList>
            <person name="Wing R.A."/>
        </authorList>
    </citation>
    <scope>NUCLEOTIDE SEQUENCE</scope>
</reference>
<evidence type="ECO:0000256" key="8">
    <source>
        <dbReference type="ARBA" id="ARBA00022833"/>
    </source>
</evidence>
<keyword evidence="4" id="KW-0489">Methyltransferase</keyword>
<evidence type="ECO:0000256" key="2">
    <source>
        <dbReference type="ARBA" id="ARBA00004286"/>
    </source>
</evidence>
<dbReference type="AlphaFoldDB" id="A0A0D9WBN8"/>
<dbReference type="Pfam" id="PF00856">
    <property type="entry name" value="SET"/>
    <property type="match status" value="1"/>
</dbReference>
<evidence type="ECO:0000256" key="1">
    <source>
        <dbReference type="ARBA" id="ARBA00004123"/>
    </source>
</evidence>
<reference evidence="14" key="3">
    <citation type="submission" date="2015-04" db="UniProtKB">
        <authorList>
            <consortium name="EnsemblPlants"/>
        </authorList>
    </citation>
    <scope>IDENTIFICATION</scope>
</reference>
<dbReference type="InterPro" id="IPR046341">
    <property type="entry name" value="SET_dom_sf"/>
</dbReference>
<dbReference type="eggNOG" id="KOG1082">
    <property type="taxonomic scope" value="Eukaryota"/>
</dbReference>
<feature type="domain" description="SET" evidence="11">
    <location>
        <begin position="564"/>
        <end position="698"/>
    </location>
</feature>
<dbReference type="PANTHER" id="PTHR46450:SF24">
    <property type="entry name" value="HISTONE-LYSINE N-METHYLTRANSFERASE SUVR4"/>
    <property type="match status" value="1"/>
</dbReference>
<dbReference type="GO" id="GO:0032259">
    <property type="term" value="P:methylation"/>
    <property type="evidence" value="ECO:0007669"/>
    <property type="project" value="UniProtKB-KW"/>
</dbReference>
<name>A0A0D9WBN8_9ORYZ</name>
<dbReference type="GO" id="GO:0005634">
    <property type="term" value="C:nucleus"/>
    <property type="evidence" value="ECO:0007669"/>
    <property type="project" value="UniProtKB-SubCell"/>
</dbReference>
<dbReference type="InterPro" id="IPR018848">
    <property type="entry name" value="WIYLD_domain"/>
</dbReference>
<dbReference type="GO" id="GO:0005694">
    <property type="term" value="C:chromosome"/>
    <property type="evidence" value="ECO:0007669"/>
    <property type="project" value="UniProtKB-SubCell"/>
</dbReference>
<keyword evidence="6" id="KW-0949">S-adenosyl-L-methionine</keyword>
<evidence type="ECO:0000259" key="12">
    <source>
        <dbReference type="PROSITE" id="PS50867"/>
    </source>
</evidence>
<evidence type="ECO:0000256" key="4">
    <source>
        <dbReference type="ARBA" id="ARBA00022603"/>
    </source>
</evidence>
<dbReference type="InterPro" id="IPR001214">
    <property type="entry name" value="SET_dom"/>
</dbReference>
<evidence type="ECO:0000259" key="13">
    <source>
        <dbReference type="PROSITE" id="PS50868"/>
    </source>
</evidence>
<dbReference type="InterPro" id="IPR043017">
    <property type="entry name" value="WIYLD_dom_sf"/>
</dbReference>
<dbReference type="SUPFAM" id="SSF82199">
    <property type="entry name" value="SET domain"/>
    <property type="match status" value="1"/>
</dbReference>
<dbReference type="GO" id="GO:0042054">
    <property type="term" value="F:histone methyltransferase activity"/>
    <property type="evidence" value="ECO:0007669"/>
    <property type="project" value="InterPro"/>
</dbReference>
<evidence type="ECO:0000259" key="11">
    <source>
        <dbReference type="PROSITE" id="PS50280"/>
    </source>
</evidence>
<dbReference type="Proteomes" id="UP000032180">
    <property type="component" value="Chromosome 4"/>
</dbReference>
<dbReference type="Gene3D" id="2.170.270.10">
    <property type="entry name" value="SET domain"/>
    <property type="match status" value="1"/>
</dbReference>
<dbReference type="Gene3D" id="1.10.8.850">
    <property type="entry name" value="Histone-lysine N methyltransferase , C-terminal domain-like"/>
    <property type="match status" value="1"/>
</dbReference>
<keyword evidence="7" id="KW-0479">Metal-binding</keyword>
<dbReference type="STRING" id="77586.A0A0D9WBN8"/>
<dbReference type="InterPro" id="IPR025776">
    <property type="entry name" value="SUVR4/1/2"/>
</dbReference>
<keyword evidence="8" id="KW-0862">Zinc</keyword>
<proteinExistence type="predicted"/>
<evidence type="ECO:0000256" key="9">
    <source>
        <dbReference type="ARBA" id="ARBA00023242"/>
    </source>
</evidence>
<dbReference type="Gramene" id="LPERR04G26410.1">
    <property type="protein sequence ID" value="LPERR04G26410.1"/>
    <property type="gene ID" value="LPERR04G26410"/>
</dbReference>
<evidence type="ECO:0000256" key="3">
    <source>
        <dbReference type="ARBA" id="ARBA00022454"/>
    </source>
</evidence>